<feature type="compositionally biased region" description="Acidic residues" evidence="5">
    <location>
        <begin position="388"/>
        <end position="404"/>
    </location>
</feature>
<evidence type="ECO:0000256" key="4">
    <source>
        <dbReference type="ARBA" id="ARBA00022844"/>
    </source>
</evidence>
<evidence type="ECO:0000313" key="6">
    <source>
        <dbReference type="EMBL" id="AKT72671.1"/>
    </source>
</evidence>
<evidence type="ECO:0000256" key="1">
    <source>
        <dbReference type="ARBA" id="ARBA00004535"/>
    </source>
</evidence>
<evidence type="ECO:0000256" key="2">
    <source>
        <dbReference type="ARBA" id="ARBA00022553"/>
    </source>
</evidence>
<dbReference type="Proteomes" id="UP000118435">
    <property type="component" value="Segment"/>
</dbReference>
<feature type="compositionally biased region" description="Polar residues" evidence="5">
    <location>
        <begin position="522"/>
        <end position="533"/>
    </location>
</feature>
<dbReference type="SUPFAM" id="SSF51283">
    <property type="entry name" value="dUTPase-like"/>
    <property type="match status" value="1"/>
</dbReference>
<dbReference type="EMBL" id="KP796148">
    <property type="protein sequence ID" value="AKT72671.1"/>
    <property type="molecule type" value="Genomic_DNA"/>
</dbReference>
<organism evidence="6 7">
    <name type="scientific">Cynomolgus macaque cytomegalovirus strain Mauritius</name>
    <dbReference type="NCBI Taxonomy" id="1690255"/>
    <lineage>
        <taxon>Viruses</taxon>
        <taxon>Duplodnaviria</taxon>
        <taxon>Heunggongvirae</taxon>
        <taxon>Peploviricota</taxon>
        <taxon>Herviviricetes</taxon>
        <taxon>Herpesvirales</taxon>
        <taxon>Orthoherpesviridae</taxon>
        <taxon>Betaherpesvirinae</taxon>
        <taxon>Cytomegalovirus</taxon>
        <taxon>Cytomegalovirus macacinebeta3</taxon>
    </lineage>
</organism>
<proteinExistence type="predicted"/>
<feature type="compositionally biased region" description="Polar residues" evidence="5">
    <location>
        <begin position="408"/>
        <end position="421"/>
    </location>
</feature>
<evidence type="ECO:0000256" key="5">
    <source>
        <dbReference type="SAM" id="MobiDB-lite"/>
    </source>
</evidence>
<name>A0A0K1GZR9_9BETA</name>
<gene>
    <name evidence="6" type="primary">CyUL83a</name>
</gene>
<keyword evidence="3" id="KW-0920">Virion tegument</keyword>
<protein>
    <submittedName>
        <fullName evidence="6">Protein UL83a</fullName>
    </submittedName>
</protein>
<sequence>MALSQRYRLDYVSELGPIAGKVIQSVFDEAREPVKPHETKIVKTGLRVQVHRPSIIFLTQFARNLKPDPRYEHNTLQIKHTTFEDQELKDVYLHVHNPTDKPITPADEPMSFFLYALPLRHLVPADLTLHPGGTYNPELPTYDAAVQAFAQGYHTRFNAYHLQWTQRYNRWMPHGVHHTASFYVNTSPMPLWSINVANELVCSLRNTHVRKVQLVDKVKGLVRIFLESFQEETPDDKVFIHLAWEQSSGIITMNRNPKPFLTPQQRNGYTILNPKRLHLKPREHANVMIDTYFESDKYIGFICPKSVPGCSISCNPIMSTQCIFIEIRSLHDSVYIEAFQAIASLHFFDRSLFFTYKKTDHSIFRDQYRITTSFEYHQGKGVPIVQDSSEDDDSSSSESEDMDVFEVASTTPHAGTSSSSASKKREKLYKPLVQRKRFTEDDGARKSSSDDDNDDFFPTLFWGVWQFGVRASELTPMIASVCGDQLPHQEFSWEGDDDLRIFSGLSGSWHMYQTPKRRHYSPSEQLPSTSGESVSKRPCE</sequence>
<dbReference type="GO" id="GO:0019033">
    <property type="term" value="C:viral tegument"/>
    <property type="evidence" value="ECO:0007669"/>
    <property type="project" value="UniProtKB-SubCell"/>
</dbReference>
<keyword evidence="4" id="KW-0946">Virion</keyword>
<feature type="region of interest" description="Disordered" evidence="5">
    <location>
        <begin position="383"/>
        <end position="425"/>
    </location>
</feature>
<dbReference type="InterPro" id="IPR008649">
    <property type="entry name" value="Herpes_UL82/UL83"/>
</dbReference>
<accession>A0A0K1GZR9</accession>
<evidence type="ECO:0000313" key="7">
    <source>
        <dbReference type="Proteomes" id="UP000118435"/>
    </source>
</evidence>
<keyword evidence="2" id="KW-0597">Phosphoprotein</keyword>
<comment type="subcellular location">
    <subcellularLocation>
        <location evidence="1">Virion tegument</location>
    </subcellularLocation>
</comment>
<evidence type="ECO:0000256" key="3">
    <source>
        <dbReference type="ARBA" id="ARBA00022580"/>
    </source>
</evidence>
<dbReference type="InterPro" id="IPR036157">
    <property type="entry name" value="dUTPase-like_sf"/>
</dbReference>
<reference evidence="6 7" key="1">
    <citation type="journal article" date="2016" name="BMC Genomics">
        <title>A novel strain of cynomolgus macaque cytomegalovirus: implications for host-virus co-evolution.</title>
        <authorList>
            <person name="Russell J.N."/>
            <person name="Marsh A.K."/>
            <person name="Willer D.O."/>
            <person name="Ambagala A.P."/>
            <person name="Dzamba M."/>
            <person name="Chan J.K."/>
            <person name="Pilon R."/>
            <person name="Fournier J."/>
            <person name="Brudno M."/>
            <person name="Antony J.M."/>
            <person name="Sandstrom P."/>
            <person name="Evans B.J."/>
            <person name="MacDonald K.S."/>
        </authorList>
    </citation>
    <scope>NUCLEOTIDE SEQUENCE [LARGE SCALE GENOMIC DNA]</scope>
    <source>
        <strain evidence="6">Mauritius</strain>
    </source>
</reference>
<dbReference type="Pfam" id="PF05784">
    <property type="entry name" value="Herpes_UL82_83"/>
    <property type="match status" value="1"/>
</dbReference>
<feature type="region of interest" description="Disordered" evidence="5">
    <location>
        <begin position="516"/>
        <end position="540"/>
    </location>
</feature>